<name>W5TF24_9NOCA</name>
<keyword evidence="1" id="KW-0472">Membrane</keyword>
<protein>
    <recommendedName>
        <fullName evidence="4">Transmembrane protein</fullName>
    </recommendedName>
</protein>
<dbReference type="AlphaFoldDB" id="W5TF24"/>
<evidence type="ECO:0000256" key="1">
    <source>
        <dbReference type="SAM" id="Phobius"/>
    </source>
</evidence>
<dbReference type="RefSeq" id="WP_025349358.1">
    <property type="nucleotide sequence ID" value="NZ_CP006850.1"/>
</dbReference>
<dbReference type="Proteomes" id="UP000019150">
    <property type="component" value="Chromosome"/>
</dbReference>
<reference evidence="2 3" key="1">
    <citation type="journal article" date="2014" name="Appl. Environ. Microbiol.">
        <title>Insights into the Microbial Degradation of Rubber and Gutta-Percha by Analysis of the Complete Genome of Nocardia nova SH22a.</title>
        <authorList>
            <person name="Luo Q."/>
            <person name="Hiessl S."/>
            <person name="Poehlein A."/>
            <person name="Daniel R."/>
            <person name="Steinbuchel A."/>
        </authorList>
    </citation>
    <scope>NUCLEOTIDE SEQUENCE [LARGE SCALE GENOMIC DNA]</scope>
    <source>
        <strain evidence="2">SH22a</strain>
    </source>
</reference>
<keyword evidence="1" id="KW-1133">Transmembrane helix</keyword>
<organism evidence="2 3">
    <name type="scientific">Nocardia nova SH22a</name>
    <dbReference type="NCBI Taxonomy" id="1415166"/>
    <lineage>
        <taxon>Bacteria</taxon>
        <taxon>Bacillati</taxon>
        <taxon>Actinomycetota</taxon>
        <taxon>Actinomycetes</taxon>
        <taxon>Mycobacteriales</taxon>
        <taxon>Nocardiaceae</taxon>
        <taxon>Nocardia</taxon>
    </lineage>
</organism>
<feature type="transmembrane region" description="Helical" evidence="1">
    <location>
        <begin position="7"/>
        <end position="24"/>
    </location>
</feature>
<feature type="transmembrane region" description="Helical" evidence="1">
    <location>
        <begin position="36"/>
        <end position="60"/>
    </location>
</feature>
<dbReference type="EMBL" id="CP006850">
    <property type="protein sequence ID" value="AHH17910.1"/>
    <property type="molecule type" value="Genomic_DNA"/>
</dbReference>
<evidence type="ECO:0008006" key="4">
    <source>
        <dbReference type="Google" id="ProtNLM"/>
    </source>
</evidence>
<dbReference type="HOGENOM" id="CLU_1439702_0_0_11"/>
<feature type="transmembrane region" description="Helical" evidence="1">
    <location>
        <begin position="124"/>
        <end position="143"/>
    </location>
</feature>
<feature type="transmembrane region" description="Helical" evidence="1">
    <location>
        <begin position="72"/>
        <end position="93"/>
    </location>
</feature>
<dbReference type="STRING" id="1415166.NONO_c31230"/>
<dbReference type="PATRIC" id="fig|1415166.3.peg.3203"/>
<feature type="transmembrane region" description="Helical" evidence="1">
    <location>
        <begin position="99"/>
        <end position="117"/>
    </location>
</feature>
<evidence type="ECO:0000313" key="2">
    <source>
        <dbReference type="EMBL" id="AHH17910.1"/>
    </source>
</evidence>
<proteinExistence type="predicted"/>
<dbReference type="KEGG" id="nno:NONO_c31230"/>
<keyword evidence="3" id="KW-1185">Reference proteome</keyword>
<dbReference type="OrthoDB" id="4299764at2"/>
<sequence length="188" mass="20239">MKFKKDLSQAISFTAVSSILLFMLNTVQPTLTEHGYGLLFGLLCAGMVVVLIVTVLAWFSKRRARPKTPSRINFTWIIVFEAAAMGAGNSYILNNNHPAEWMVTWSTLVVGVHFLLMGWSYRRAVYYVIALLLVAGAGAGAAIGRDGDLNRMTAVSLGVLFATLTTAVVVSYLQSALSGSTTENSAVG</sequence>
<gene>
    <name evidence="2" type="ORF">NONO_c31230</name>
</gene>
<keyword evidence="1" id="KW-0812">Transmembrane</keyword>
<evidence type="ECO:0000313" key="3">
    <source>
        <dbReference type="Proteomes" id="UP000019150"/>
    </source>
</evidence>
<accession>W5TF24</accession>
<feature type="transmembrane region" description="Helical" evidence="1">
    <location>
        <begin position="155"/>
        <end position="173"/>
    </location>
</feature>